<dbReference type="OrthoDB" id="5422795at2759"/>
<dbReference type="InterPro" id="IPR018484">
    <property type="entry name" value="FGGY_N"/>
</dbReference>
<dbReference type="SUPFAM" id="SSF53067">
    <property type="entry name" value="Actin-like ATPase domain"/>
    <property type="match status" value="2"/>
</dbReference>
<keyword evidence="5" id="KW-0547">Nucleotide-binding</keyword>
<evidence type="ECO:0000256" key="7">
    <source>
        <dbReference type="ARBA" id="ARBA00022798"/>
    </source>
</evidence>
<evidence type="ECO:0000256" key="9">
    <source>
        <dbReference type="ARBA" id="ARBA00043149"/>
    </source>
</evidence>
<dbReference type="HOGENOM" id="CLU_009281_2_2_1"/>
<dbReference type="Gene3D" id="3.30.420.40">
    <property type="match status" value="2"/>
</dbReference>
<dbReference type="GO" id="GO:0019563">
    <property type="term" value="P:glycerol catabolic process"/>
    <property type="evidence" value="ECO:0007669"/>
    <property type="project" value="UniProtKB-UniPathway"/>
</dbReference>
<feature type="transmembrane region" description="Helical" evidence="13">
    <location>
        <begin position="587"/>
        <end position="607"/>
    </location>
</feature>
<proteinExistence type="inferred from homology"/>
<comment type="similarity">
    <text evidence="2 12">Belongs to the FGGY kinase family.</text>
</comment>
<keyword evidence="13" id="KW-1133">Transmembrane helix</keyword>
<evidence type="ECO:0000256" key="12">
    <source>
        <dbReference type="RuleBase" id="RU003733"/>
    </source>
</evidence>
<dbReference type="GO" id="GO:0046167">
    <property type="term" value="P:glycerol-3-phosphate biosynthetic process"/>
    <property type="evidence" value="ECO:0007669"/>
    <property type="project" value="TreeGrafter"/>
</dbReference>
<dbReference type="eggNOG" id="KOG2517">
    <property type="taxonomic scope" value="Eukaryota"/>
</dbReference>
<keyword evidence="6 12" id="KW-0418">Kinase</keyword>
<dbReference type="EnsemblMetazoa" id="tetur29g00150.1">
    <property type="protein sequence ID" value="tetur29g00150.1"/>
    <property type="gene ID" value="tetur29g00150"/>
</dbReference>
<dbReference type="KEGG" id="tut:107368934"/>
<evidence type="ECO:0000259" key="14">
    <source>
        <dbReference type="Pfam" id="PF00370"/>
    </source>
</evidence>
<evidence type="ECO:0000256" key="1">
    <source>
        <dbReference type="ARBA" id="ARBA00005190"/>
    </source>
</evidence>
<evidence type="ECO:0000313" key="16">
    <source>
        <dbReference type="EnsemblMetazoa" id="tetur29g00150.1"/>
    </source>
</evidence>
<dbReference type="Pfam" id="PF00370">
    <property type="entry name" value="FGGY_N"/>
    <property type="match status" value="1"/>
</dbReference>
<dbReference type="GO" id="GO:0005524">
    <property type="term" value="F:ATP binding"/>
    <property type="evidence" value="ECO:0007669"/>
    <property type="project" value="UniProtKB-KW"/>
</dbReference>
<dbReference type="PROSITE" id="PS00445">
    <property type="entry name" value="FGGY_KINASES_2"/>
    <property type="match status" value="1"/>
</dbReference>
<evidence type="ECO:0000256" key="11">
    <source>
        <dbReference type="ARBA" id="ARBA00071571"/>
    </source>
</evidence>
<dbReference type="GO" id="GO:0004370">
    <property type="term" value="F:glycerol kinase activity"/>
    <property type="evidence" value="ECO:0007669"/>
    <property type="project" value="UniProtKB-EC"/>
</dbReference>
<dbReference type="Pfam" id="PF02782">
    <property type="entry name" value="FGGY_C"/>
    <property type="match status" value="1"/>
</dbReference>
<keyword evidence="8" id="KW-0067">ATP-binding</keyword>
<name>T1KZU7_TETUR</name>
<dbReference type="NCBIfam" id="NF000756">
    <property type="entry name" value="PRK00047.1"/>
    <property type="match status" value="1"/>
</dbReference>
<evidence type="ECO:0000256" key="8">
    <source>
        <dbReference type="ARBA" id="ARBA00022840"/>
    </source>
</evidence>
<keyword evidence="7" id="KW-0319">Glycerol metabolism</keyword>
<keyword evidence="4 12" id="KW-0808">Transferase</keyword>
<evidence type="ECO:0000256" key="6">
    <source>
        <dbReference type="ARBA" id="ARBA00022777"/>
    </source>
</evidence>
<evidence type="ECO:0000313" key="17">
    <source>
        <dbReference type="Proteomes" id="UP000015104"/>
    </source>
</evidence>
<feature type="domain" description="Carbohydrate kinase FGGY N-terminal" evidence="14">
    <location>
        <begin position="10"/>
        <end position="260"/>
    </location>
</feature>
<reference evidence="17" key="1">
    <citation type="submission" date="2011-08" db="EMBL/GenBank/DDBJ databases">
        <authorList>
            <person name="Rombauts S."/>
        </authorList>
    </citation>
    <scope>NUCLEOTIDE SEQUENCE</scope>
    <source>
        <strain evidence="17">London</strain>
    </source>
</reference>
<evidence type="ECO:0000256" key="13">
    <source>
        <dbReference type="SAM" id="Phobius"/>
    </source>
</evidence>
<organism evidence="16 17">
    <name type="scientific">Tetranychus urticae</name>
    <name type="common">Two-spotted spider mite</name>
    <dbReference type="NCBI Taxonomy" id="32264"/>
    <lineage>
        <taxon>Eukaryota</taxon>
        <taxon>Metazoa</taxon>
        <taxon>Ecdysozoa</taxon>
        <taxon>Arthropoda</taxon>
        <taxon>Chelicerata</taxon>
        <taxon>Arachnida</taxon>
        <taxon>Acari</taxon>
        <taxon>Acariformes</taxon>
        <taxon>Trombidiformes</taxon>
        <taxon>Prostigmata</taxon>
        <taxon>Eleutherengona</taxon>
        <taxon>Raphignathae</taxon>
        <taxon>Tetranychoidea</taxon>
        <taxon>Tetranychidae</taxon>
        <taxon>Tetranychus</taxon>
    </lineage>
</organism>
<evidence type="ECO:0000256" key="10">
    <source>
        <dbReference type="ARBA" id="ARBA00052101"/>
    </source>
</evidence>
<comment type="catalytic activity">
    <reaction evidence="10">
        <text>glycerol + ATP = sn-glycerol 3-phosphate + ADP + H(+)</text>
        <dbReference type="Rhea" id="RHEA:21644"/>
        <dbReference type="ChEBI" id="CHEBI:15378"/>
        <dbReference type="ChEBI" id="CHEBI:17754"/>
        <dbReference type="ChEBI" id="CHEBI:30616"/>
        <dbReference type="ChEBI" id="CHEBI:57597"/>
        <dbReference type="ChEBI" id="CHEBI:456216"/>
        <dbReference type="EC" id="2.7.1.30"/>
    </reaction>
</comment>
<dbReference type="EMBL" id="CAEY01000758">
    <property type="status" value="NOT_ANNOTATED_CDS"/>
    <property type="molecule type" value="Genomic_DNA"/>
</dbReference>
<dbReference type="GO" id="GO:0006641">
    <property type="term" value="P:triglyceride metabolic process"/>
    <property type="evidence" value="ECO:0007669"/>
    <property type="project" value="TreeGrafter"/>
</dbReference>
<dbReference type="OMA" id="VQWMRDQ"/>
<dbReference type="InterPro" id="IPR018485">
    <property type="entry name" value="FGGY_C"/>
</dbReference>
<evidence type="ECO:0000256" key="3">
    <source>
        <dbReference type="ARBA" id="ARBA00012099"/>
    </source>
</evidence>
<dbReference type="GO" id="GO:0005739">
    <property type="term" value="C:mitochondrion"/>
    <property type="evidence" value="ECO:0007669"/>
    <property type="project" value="TreeGrafter"/>
</dbReference>
<dbReference type="AlphaFoldDB" id="T1KZU7"/>
<dbReference type="EC" id="2.7.1.30" evidence="3"/>
<evidence type="ECO:0000256" key="4">
    <source>
        <dbReference type="ARBA" id="ARBA00022679"/>
    </source>
</evidence>
<gene>
    <name evidence="16" type="primary">107368934</name>
</gene>
<dbReference type="PANTHER" id="PTHR10196:SF69">
    <property type="entry name" value="GLYCEROL KINASE"/>
    <property type="match status" value="1"/>
</dbReference>
<dbReference type="PROSITE" id="PS00933">
    <property type="entry name" value="FGGY_KINASES_1"/>
    <property type="match status" value="1"/>
</dbReference>
<protein>
    <recommendedName>
        <fullName evidence="11">Probable glycerol kinase</fullName>
        <ecNumber evidence="3">2.7.1.30</ecNumber>
    </recommendedName>
    <alternativeName>
        <fullName evidence="9">ATP:glycerol 3-phosphotransferase</fullName>
    </alternativeName>
</protein>
<keyword evidence="13" id="KW-0472">Membrane</keyword>
<reference evidence="16" key="2">
    <citation type="submission" date="2015-06" db="UniProtKB">
        <authorList>
            <consortium name="EnsemblMetazoa"/>
        </authorList>
    </citation>
    <scope>IDENTIFICATION</scope>
</reference>
<keyword evidence="17" id="KW-1185">Reference proteome</keyword>
<dbReference type="InterPro" id="IPR043129">
    <property type="entry name" value="ATPase_NBD"/>
</dbReference>
<sequence length="610" mass="67508">METRAVGPLIGSIDCGTSSARFMVYSVTSGELIAYHQIPTEPIYPKQGWVEQDCNHILKIVNNSIEKTIDKLKEMNIDPGSIKGIGITNQRESTIAWHKETGQPLHNAIIWSDGRTREIVDDFLDQIPDRDFNYYKERTGLPISTYFTAFKVKWLLQNVPQVKKAMDEQKLLLGTVDSWLLWNLCGVHATDVTNASRTFLMNIETLEWDEHLCNKVFGIPVSILPKIKSSASNFGTINSGPLKGLPVTGVIGDQHSALVGHQCLSPGQIKSTYGTGCFILQNLGSCSGKKALSGISNEAKKSLIVTVAYKLENQPAVYALEGSIAVVGASMVWLRDNIGLINDFNEIESLSNQVNNSGGVYFVPAFQGLFAPYWDLSASGLFIGLSQFTRKAHLVRAMLESVAFQTTDILSLMKPSSSGLKVDGGMVTNDSLCQIISDLNAVKVIRPSKIEATALGCAMIAGHTLGLWDFENNHIKLRNKLDMLINGRTSDLEAEDTCDKVNQDDQQAINGPLTNGKYRDRNFSLYRSSMDDSMLYPNSSIFKPQIDSQVRSEMLISWNRAVKRSMGWTQNKRVEVKEVNYLKKSGLSMSLLIISSMAMFIFGRYVAGKT</sequence>
<evidence type="ECO:0000256" key="5">
    <source>
        <dbReference type="ARBA" id="ARBA00022741"/>
    </source>
</evidence>
<keyword evidence="13" id="KW-0812">Transmembrane</keyword>
<dbReference type="FunFam" id="3.30.420.40:FF:000177">
    <property type="entry name" value="Glycerol kinase"/>
    <property type="match status" value="1"/>
</dbReference>
<feature type="domain" description="Carbohydrate kinase FGGY C-terminal" evidence="15">
    <location>
        <begin position="305"/>
        <end position="464"/>
    </location>
</feature>
<dbReference type="STRING" id="32264.T1KZU7"/>
<dbReference type="UniPathway" id="UPA00618">
    <property type="reaction ID" value="UER00672"/>
</dbReference>
<evidence type="ECO:0000259" key="15">
    <source>
        <dbReference type="Pfam" id="PF02782"/>
    </source>
</evidence>
<dbReference type="PANTHER" id="PTHR10196">
    <property type="entry name" value="SUGAR KINASE"/>
    <property type="match status" value="1"/>
</dbReference>
<dbReference type="InterPro" id="IPR018483">
    <property type="entry name" value="Carb_kinase_FGGY_CS"/>
</dbReference>
<comment type="pathway">
    <text evidence="1">Polyol metabolism; glycerol degradation via glycerol kinase pathway; sn-glycerol 3-phosphate from glycerol: step 1/1.</text>
</comment>
<dbReference type="Proteomes" id="UP000015104">
    <property type="component" value="Unassembled WGS sequence"/>
</dbReference>
<accession>T1KZU7</accession>
<evidence type="ECO:0000256" key="2">
    <source>
        <dbReference type="ARBA" id="ARBA00009156"/>
    </source>
</evidence>